<evidence type="ECO:0000313" key="2">
    <source>
        <dbReference type="EMBL" id="KAK4543311.1"/>
    </source>
</evidence>
<evidence type="ECO:0000256" key="1">
    <source>
        <dbReference type="SAM" id="MobiDB-lite"/>
    </source>
</evidence>
<protein>
    <submittedName>
        <fullName evidence="2">Uncharacterized protein</fullName>
    </submittedName>
</protein>
<name>A0AAV9JDF8_9PEZI</name>
<keyword evidence="3" id="KW-1185">Reference proteome</keyword>
<dbReference type="Proteomes" id="UP001324427">
    <property type="component" value="Unassembled WGS sequence"/>
</dbReference>
<sequence>MAYSADEDIDMLDDGGASNVAGSVPSDDHTMTCPPPPDPTCAPSTMPYSAPPPPAQAPPQHGAMAVFAIDDFRDAICDQLPVVFQRVNFLNAIGATNGWVNIITTMTLNMRKNRTLARSVPIANITRGQWEAADHELPDAHSGVLNPPNLSWTGLLRQALQSGDKESMKTVRDATRENKYRSRATLLSSRLQRGTSQHESQMRLWLLSYVRGLTTGVTYPNGRYNDPTQRQDEGCLGCFSQLGSRSYHDMDSARLTYCKLCDDFLLERTKLTIEQLDDVWLGVIWELGSGITGLTKAPFIPPGLTPTHVNRDEADTLAQSLHYETFWMLSNSKNQGANVELRRRRWCGCTYDALFRTLFHHLVTRIRRTQVSVLDAFDFDTGRAGILHLGMEDAIVSHPVMLNMASIRDSGLSISELALRSGNGSSPHRILSLPTDLHAKPLCFSSRNRGLLPTVS</sequence>
<reference evidence="2 3" key="1">
    <citation type="submission" date="2021-11" db="EMBL/GenBank/DDBJ databases">
        <title>Black yeast isolated from Biological Soil Crust.</title>
        <authorList>
            <person name="Kurbessoian T."/>
        </authorList>
    </citation>
    <scope>NUCLEOTIDE SEQUENCE [LARGE SCALE GENOMIC DNA]</scope>
    <source>
        <strain evidence="2 3">CCFEE 5522</strain>
    </source>
</reference>
<feature type="region of interest" description="Disordered" evidence="1">
    <location>
        <begin position="1"/>
        <end position="59"/>
    </location>
</feature>
<evidence type="ECO:0000313" key="3">
    <source>
        <dbReference type="Proteomes" id="UP001324427"/>
    </source>
</evidence>
<comment type="caution">
    <text evidence="2">The sequence shown here is derived from an EMBL/GenBank/DDBJ whole genome shotgun (WGS) entry which is preliminary data.</text>
</comment>
<dbReference type="EMBL" id="JAVFHQ010000033">
    <property type="protein sequence ID" value="KAK4543311.1"/>
    <property type="molecule type" value="Genomic_DNA"/>
</dbReference>
<proteinExistence type="predicted"/>
<dbReference type="AlphaFoldDB" id="A0AAV9JDF8"/>
<feature type="compositionally biased region" description="Acidic residues" evidence="1">
    <location>
        <begin position="1"/>
        <end position="13"/>
    </location>
</feature>
<gene>
    <name evidence="2" type="ORF">LTR36_005670</name>
</gene>
<accession>A0AAV9JDF8</accession>
<organism evidence="2 3">
    <name type="scientific">Oleoguttula mirabilis</name>
    <dbReference type="NCBI Taxonomy" id="1507867"/>
    <lineage>
        <taxon>Eukaryota</taxon>
        <taxon>Fungi</taxon>
        <taxon>Dikarya</taxon>
        <taxon>Ascomycota</taxon>
        <taxon>Pezizomycotina</taxon>
        <taxon>Dothideomycetes</taxon>
        <taxon>Dothideomycetidae</taxon>
        <taxon>Mycosphaerellales</taxon>
        <taxon>Teratosphaeriaceae</taxon>
        <taxon>Oleoguttula</taxon>
    </lineage>
</organism>